<dbReference type="VEuPathDB" id="FungiDB:CC1G_11464"/>
<reference evidence="1 2" key="1">
    <citation type="journal article" date="2010" name="Proc. Natl. Acad. Sci. U.S.A.">
        <title>Insights into evolution of multicellular fungi from the assembled chromosomes of the mushroom Coprinopsis cinerea (Coprinus cinereus).</title>
        <authorList>
            <person name="Stajich J.E."/>
            <person name="Wilke S.K."/>
            <person name="Ahren D."/>
            <person name="Au C.H."/>
            <person name="Birren B.W."/>
            <person name="Borodovsky M."/>
            <person name="Burns C."/>
            <person name="Canback B."/>
            <person name="Casselton L.A."/>
            <person name="Cheng C.K."/>
            <person name="Deng J."/>
            <person name="Dietrich F.S."/>
            <person name="Fargo D.C."/>
            <person name="Farman M.L."/>
            <person name="Gathman A.C."/>
            <person name="Goldberg J."/>
            <person name="Guigo R."/>
            <person name="Hoegger P.J."/>
            <person name="Hooker J.B."/>
            <person name="Huggins A."/>
            <person name="James T.Y."/>
            <person name="Kamada T."/>
            <person name="Kilaru S."/>
            <person name="Kodira C."/>
            <person name="Kues U."/>
            <person name="Kupfer D."/>
            <person name="Kwan H.S."/>
            <person name="Lomsadze A."/>
            <person name="Li W."/>
            <person name="Lilly W.W."/>
            <person name="Ma L.J."/>
            <person name="Mackey A.J."/>
            <person name="Manning G."/>
            <person name="Martin F."/>
            <person name="Muraguchi H."/>
            <person name="Natvig D.O."/>
            <person name="Palmerini H."/>
            <person name="Ramesh M.A."/>
            <person name="Rehmeyer C.J."/>
            <person name="Roe B.A."/>
            <person name="Shenoy N."/>
            <person name="Stanke M."/>
            <person name="Ter-Hovhannisyan V."/>
            <person name="Tunlid A."/>
            <person name="Velagapudi R."/>
            <person name="Vision T.J."/>
            <person name="Zeng Q."/>
            <person name="Zolan M.E."/>
            <person name="Pukkila P.J."/>
        </authorList>
    </citation>
    <scope>NUCLEOTIDE SEQUENCE [LARGE SCALE GENOMIC DNA]</scope>
    <source>
        <strain evidence="2">Okayama-7 / 130 / ATCC MYA-4618 / FGSC 9003</strain>
    </source>
</reference>
<dbReference type="InParanoid" id="A8P044"/>
<keyword evidence="2" id="KW-1185">Reference proteome</keyword>
<comment type="caution">
    <text evidence="1">The sequence shown here is derived from an EMBL/GenBank/DDBJ whole genome shotgun (WGS) entry which is preliminary data.</text>
</comment>
<dbReference type="AlphaFoldDB" id="A8P044"/>
<organism evidence="1 2">
    <name type="scientific">Coprinopsis cinerea (strain Okayama-7 / 130 / ATCC MYA-4618 / FGSC 9003)</name>
    <name type="common">Inky cap fungus</name>
    <name type="synonym">Hormographiella aspergillata</name>
    <dbReference type="NCBI Taxonomy" id="240176"/>
    <lineage>
        <taxon>Eukaryota</taxon>
        <taxon>Fungi</taxon>
        <taxon>Dikarya</taxon>
        <taxon>Basidiomycota</taxon>
        <taxon>Agaricomycotina</taxon>
        <taxon>Agaricomycetes</taxon>
        <taxon>Agaricomycetidae</taxon>
        <taxon>Agaricales</taxon>
        <taxon>Agaricineae</taxon>
        <taxon>Psathyrellaceae</taxon>
        <taxon>Coprinopsis</taxon>
    </lineage>
</organism>
<evidence type="ECO:0000313" key="2">
    <source>
        <dbReference type="Proteomes" id="UP000001861"/>
    </source>
</evidence>
<dbReference type="KEGG" id="cci:CC1G_11464"/>
<proteinExistence type="predicted"/>
<sequence length="91" mass="10472">MCENWLAQCDNVWMKDRKLSVDVLKPLLEMKRRMEEEGLDTFETGYHCLWKAMESVYTKLGMVRKAEECAAVLDPVSEVFNKAVSPAVDDV</sequence>
<evidence type="ECO:0000313" key="1">
    <source>
        <dbReference type="EMBL" id="EAU84026.2"/>
    </source>
</evidence>
<accession>A8P044</accession>
<dbReference type="Proteomes" id="UP000001861">
    <property type="component" value="Unassembled WGS sequence"/>
</dbReference>
<dbReference type="EMBL" id="AACS02000006">
    <property type="protein sequence ID" value="EAU84026.2"/>
    <property type="molecule type" value="Genomic_DNA"/>
</dbReference>
<name>A8P044_COPC7</name>
<dbReference type="RefSeq" id="XP_001837819.2">
    <property type="nucleotide sequence ID" value="XM_001837767.2"/>
</dbReference>
<dbReference type="HOGENOM" id="CLU_2426946_0_0_1"/>
<gene>
    <name evidence="1" type="ORF">CC1G_11464</name>
</gene>
<dbReference type="OrthoDB" id="5945798at2759"/>
<dbReference type="GeneID" id="6014381"/>
<protein>
    <submittedName>
        <fullName evidence="1">Uncharacterized protein</fullName>
    </submittedName>
</protein>